<keyword evidence="2" id="KW-1185">Reference proteome</keyword>
<evidence type="ECO:0000313" key="1">
    <source>
        <dbReference type="EMBL" id="MBB3992622.1"/>
    </source>
</evidence>
<comment type="caution">
    <text evidence="1">The sequence shown here is derived from an EMBL/GenBank/DDBJ whole genome shotgun (WGS) entry which is preliminary data.</text>
</comment>
<dbReference type="Proteomes" id="UP000530268">
    <property type="component" value="Unassembled WGS sequence"/>
</dbReference>
<name>A0A7W6E4N5_9RHOB</name>
<evidence type="ECO:0000313" key="2">
    <source>
        <dbReference type="Proteomes" id="UP000530268"/>
    </source>
</evidence>
<dbReference type="AlphaFoldDB" id="A0A7W6E4N5"/>
<sequence length="59" mass="6740">MFIAHVPAAYLLSRSLRDPQAQIALLIGSVAPDLDLTRFYFLDGQSIHHHEYLTHRPLL</sequence>
<protein>
    <submittedName>
        <fullName evidence="1">Uncharacterized protein</fullName>
    </submittedName>
</protein>
<gene>
    <name evidence="1" type="ORF">GGR95_000241</name>
</gene>
<dbReference type="EMBL" id="JACIEI010000001">
    <property type="protein sequence ID" value="MBB3992622.1"/>
    <property type="molecule type" value="Genomic_DNA"/>
</dbReference>
<accession>A0A7W6E4N5</accession>
<reference evidence="1 2" key="1">
    <citation type="submission" date="2020-08" db="EMBL/GenBank/DDBJ databases">
        <title>Genomic Encyclopedia of Type Strains, Phase IV (KMG-IV): sequencing the most valuable type-strain genomes for metagenomic binning, comparative biology and taxonomic classification.</title>
        <authorList>
            <person name="Goeker M."/>
        </authorList>
    </citation>
    <scope>NUCLEOTIDE SEQUENCE [LARGE SCALE GENOMIC DNA]</scope>
    <source>
        <strain evidence="1 2">DSM 102234</strain>
    </source>
</reference>
<organism evidence="1 2">
    <name type="scientific">Sulfitobacter undariae</name>
    <dbReference type="NCBI Taxonomy" id="1563671"/>
    <lineage>
        <taxon>Bacteria</taxon>
        <taxon>Pseudomonadati</taxon>
        <taxon>Pseudomonadota</taxon>
        <taxon>Alphaproteobacteria</taxon>
        <taxon>Rhodobacterales</taxon>
        <taxon>Roseobacteraceae</taxon>
        <taxon>Sulfitobacter</taxon>
    </lineage>
</organism>
<proteinExistence type="predicted"/>